<dbReference type="HOGENOM" id="CLU_086566_0_0_11"/>
<keyword evidence="5" id="KW-1185">Reference proteome</keyword>
<evidence type="ECO:0000256" key="1">
    <source>
        <dbReference type="ARBA" id="ARBA00022679"/>
    </source>
</evidence>
<dbReference type="eggNOG" id="COG3393">
    <property type="taxonomic scope" value="Bacteria"/>
</dbReference>
<evidence type="ECO:0000313" key="4">
    <source>
        <dbReference type="EMBL" id="EWS81197.1"/>
    </source>
</evidence>
<dbReference type="InterPro" id="IPR025289">
    <property type="entry name" value="DUF4081"/>
</dbReference>
<dbReference type="GO" id="GO:0016747">
    <property type="term" value="F:acyltransferase activity, transferring groups other than amino-acyl groups"/>
    <property type="evidence" value="ECO:0007669"/>
    <property type="project" value="InterPro"/>
</dbReference>
<keyword evidence="1 4" id="KW-0808">Transferase</keyword>
<dbReference type="PANTHER" id="PTHR43877">
    <property type="entry name" value="AMINOALKYLPHOSPHONATE N-ACETYLTRANSFERASE-RELATED-RELATED"/>
    <property type="match status" value="1"/>
</dbReference>
<dbReference type="PATRIC" id="fig|396014.3.peg.2073"/>
<protein>
    <submittedName>
        <fullName evidence="4">Acyltransferase</fullName>
    </submittedName>
</protein>
<dbReference type="AlphaFoldDB" id="Z9JTV8"/>
<dbReference type="STRING" id="396014.BF93_18695"/>
<dbReference type="SUPFAM" id="SSF55729">
    <property type="entry name" value="Acyl-CoA N-acyltransferases (Nat)"/>
    <property type="match status" value="1"/>
</dbReference>
<accession>Z9JTV8</accession>
<dbReference type="EMBL" id="JDYK01000009">
    <property type="protein sequence ID" value="EWS81197.1"/>
    <property type="molecule type" value="Genomic_DNA"/>
</dbReference>
<sequence>MFRRSEARVRPVRHDGEAAALRHALRDPLVNALPGARLMELRGTASLAHEFSRTGPEDAPTGLLWNGVNLSPMAQDDAVLDDLAASVATGRRRASSVVGERRAVERVWRTLAPRWGPMVREYRWSQPLLVATEAPGALPGDGGLAVRPARPEDAEEVYHHAVAMFREEVGTDPTAFDGGRAYWARVRALVGAGRTYIVERDGEICFKADVGAIFGPVAQIHGVWVPPPLRGQGIARRAMREMVELVRRDHAPQVSLYVNDFNDPARRAYAAAGFTQAGELATILF</sequence>
<organism evidence="4 5">
    <name type="scientific">Brachybacterium phenoliresistens</name>
    <dbReference type="NCBI Taxonomy" id="396014"/>
    <lineage>
        <taxon>Bacteria</taxon>
        <taxon>Bacillati</taxon>
        <taxon>Actinomycetota</taxon>
        <taxon>Actinomycetes</taxon>
        <taxon>Micrococcales</taxon>
        <taxon>Dermabacteraceae</taxon>
        <taxon>Brachybacterium</taxon>
    </lineage>
</organism>
<dbReference type="InterPro" id="IPR016181">
    <property type="entry name" value="Acyl_CoA_acyltransferase"/>
</dbReference>
<dbReference type="PANTHER" id="PTHR43877:SF2">
    <property type="entry name" value="AMINOALKYLPHOSPHONATE N-ACETYLTRANSFERASE-RELATED"/>
    <property type="match status" value="1"/>
</dbReference>
<gene>
    <name evidence="4" type="ORF">BF93_18695</name>
</gene>
<reference evidence="4 5" key="1">
    <citation type="submission" date="2014-02" db="EMBL/GenBank/DDBJ databases">
        <title>Genome sequence of Brachybacterium phenoliresistens strain W13A50.</title>
        <authorList>
            <person name="Wang X."/>
        </authorList>
    </citation>
    <scope>NUCLEOTIDE SEQUENCE [LARGE SCALE GENOMIC DNA]</scope>
    <source>
        <strain evidence="4 5">W13A50</strain>
    </source>
</reference>
<dbReference type="PROSITE" id="PS51186">
    <property type="entry name" value="GNAT"/>
    <property type="match status" value="1"/>
</dbReference>
<proteinExistence type="predicted"/>
<keyword evidence="2 4" id="KW-0012">Acyltransferase</keyword>
<dbReference type="Pfam" id="PF13312">
    <property type="entry name" value="DUF4081"/>
    <property type="match status" value="1"/>
</dbReference>
<comment type="caution">
    <text evidence="4">The sequence shown here is derived from an EMBL/GenBank/DDBJ whole genome shotgun (WGS) entry which is preliminary data.</text>
</comment>
<name>Z9JTV8_9MICO</name>
<dbReference type="RefSeq" id="WP_038372453.1">
    <property type="nucleotide sequence ID" value="NZ_BAAAOW010000002.1"/>
</dbReference>
<dbReference type="InterPro" id="IPR050832">
    <property type="entry name" value="Bact_Acetyltransf"/>
</dbReference>
<dbReference type="Pfam" id="PF00583">
    <property type="entry name" value="Acetyltransf_1"/>
    <property type="match status" value="1"/>
</dbReference>
<evidence type="ECO:0000259" key="3">
    <source>
        <dbReference type="PROSITE" id="PS51186"/>
    </source>
</evidence>
<dbReference type="CDD" id="cd04301">
    <property type="entry name" value="NAT_SF"/>
    <property type="match status" value="1"/>
</dbReference>
<feature type="domain" description="N-acetyltransferase" evidence="3">
    <location>
        <begin position="144"/>
        <end position="285"/>
    </location>
</feature>
<dbReference type="Proteomes" id="UP000023067">
    <property type="component" value="Unassembled WGS sequence"/>
</dbReference>
<dbReference type="Gene3D" id="3.40.630.30">
    <property type="match status" value="1"/>
</dbReference>
<evidence type="ECO:0000256" key="2">
    <source>
        <dbReference type="ARBA" id="ARBA00023315"/>
    </source>
</evidence>
<evidence type="ECO:0000313" key="5">
    <source>
        <dbReference type="Proteomes" id="UP000023067"/>
    </source>
</evidence>
<dbReference type="OrthoDB" id="5241264at2"/>
<dbReference type="InterPro" id="IPR000182">
    <property type="entry name" value="GNAT_dom"/>
</dbReference>